<keyword evidence="3 7" id="KW-0997">Cell inner membrane</keyword>
<feature type="transmembrane region" description="Helical" evidence="7">
    <location>
        <begin position="357"/>
        <end position="380"/>
    </location>
</feature>
<dbReference type="Proteomes" id="UP000182840">
    <property type="component" value="Chromosome"/>
</dbReference>
<sequence length="421" mass="44383">MLALCFLFGGFLAAGVYIAATLGVLGVVTGFVFSDRPFYNFLGATAWTTSSNYVLIALPLFLLMGEFLLRSGVSTKLYRALNLWLNRLPGGLLHTNIVSCAAFSAMSGSSIATAATMGSVALPQFEDTAYDKKVVLGSLAAGGALGSLIPPSTLLIIYALLTNTSAGALYTAAILPALLVTVLCLLVILIHGLRHPLPRSEIRIPLKEKLKGTVGIIPTVLLICLVLGTIYGGLATPTEAAAFGVVGAVFFAAIEGKLTLRTINESVLAAARSTAMVGLILIGAFVLNFVLTTLRVPQSMAAFVVDLPLPGWSIMLVIVLVYIAMGTVMEGFSMIVTTIPVIFPIVIQLGYDPIWFGVMITLLVEIALITPPDGTVMYVLQGLRKSGPITDIFQGVLPFVGAYFAAIILLLIFPGMALVLL</sequence>
<dbReference type="Pfam" id="PF06808">
    <property type="entry name" value="DctM"/>
    <property type="match status" value="1"/>
</dbReference>
<comment type="subcellular location">
    <subcellularLocation>
        <location evidence="1 7">Cell inner membrane</location>
        <topology evidence="1 7">Multi-pass membrane protein</topology>
    </subcellularLocation>
</comment>
<proteinExistence type="inferred from homology"/>
<dbReference type="KEGG" id="meso:BSQ44_13810"/>
<keyword evidence="2" id="KW-1003">Cell membrane</keyword>
<dbReference type="InterPro" id="IPR004681">
    <property type="entry name" value="TRAP_DctM"/>
</dbReference>
<comment type="function">
    <text evidence="7">Part of the tripartite ATP-independent periplasmic (TRAP) transport system.</text>
</comment>
<feature type="transmembrane region" description="Helical" evidence="7">
    <location>
        <begin position="307"/>
        <end position="325"/>
    </location>
</feature>
<evidence type="ECO:0000256" key="5">
    <source>
        <dbReference type="ARBA" id="ARBA00022989"/>
    </source>
</evidence>
<comment type="similarity">
    <text evidence="7">Belongs to the TRAP transporter large permease family.</text>
</comment>
<keyword evidence="4 7" id="KW-0812">Transmembrane</keyword>
<dbReference type="GO" id="GO:0022857">
    <property type="term" value="F:transmembrane transporter activity"/>
    <property type="evidence" value="ECO:0007669"/>
    <property type="project" value="UniProtKB-UniRule"/>
</dbReference>
<evidence type="ECO:0000256" key="7">
    <source>
        <dbReference type="RuleBase" id="RU369079"/>
    </source>
</evidence>
<feature type="transmembrane region" description="Helical" evidence="7">
    <location>
        <begin position="53"/>
        <end position="73"/>
    </location>
</feature>
<feature type="transmembrane region" description="Helical" evidence="7">
    <location>
        <begin position="392"/>
        <end position="420"/>
    </location>
</feature>
<feature type="transmembrane region" description="Helical" evidence="7">
    <location>
        <begin position="134"/>
        <end position="161"/>
    </location>
</feature>
<dbReference type="AlphaFoldDB" id="A0A1L3SYZ0"/>
<dbReference type="PIRSF" id="PIRSF006066">
    <property type="entry name" value="HI0050"/>
    <property type="match status" value="1"/>
</dbReference>
<keyword evidence="10" id="KW-1185">Reference proteome</keyword>
<feature type="transmembrane region" description="Helical" evidence="7">
    <location>
        <begin position="6"/>
        <end position="33"/>
    </location>
</feature>
<keyword evidence="5 7" id="KW-1133">Transmembrane helix</keyword>
<feature type="transmembrane region" description="Helical" evidence="7">
    <location>
        <begin position="167"/>
        <end position="193"/>
    </location>
</feature>
<evidence type="ECO:0000256" key="3">
    <source>
        <dbReference type="ARBA" id="ARBA00022519"/>
    </source>
</evidence>
<evidence type="ECO:0000256" key="6">
    <source>
        <dbReference type="ARBA" id="ARBA00023136"/>
    </source>
</evidence>
<dbReference type="PANTHER" id="PTHR33362">
    <property type="entry name" value="SIALIC ACID TRAP TRANSPORTER PERMEASE PROTEIN SIAT-RELATED"/>
    <property type="match status" value="1"/>
</dbReference>
<dbReference type="EMBL" id="CP018171">
    <property type="protein sequence ID" value="APH74600.1"/>
    <property type="molecule type" value="Genomic_DNA"/>
</dbReference>
<accession>A0A1L3SYZ0</accession>
<dbReference type="InterPro" id="IPR010656">
    <property type="entry name" value="DctM"/>
</dbReference>
<evidence type="ECO:0000256" key="4">
    <source>
        <dbReference type="ARBA" id="ARBA00022692"/>
    </source>
</evidence>
<evidence type="ECO:0000256" key="1">
    <source>
        <dbReference type="ARBA" id="ARBA00004429"/>
    </source>
</evidence>
<organism evidence="9 10">
    <name type="scientific">Aquibium oceanicum</name>
    <dbReference type="NCBI Taxonomy" id="1670800"/>
    <lineage>
        <taxon>Bacteria</taxon>
        <taxon>Pseudomonadati</taxon>
        <taxon>Pseudomonadota</taxon>
        <taxon>Alphaproteobacteria</taxon>
        <taxon>Hyphomicrobiales</taxon>
        <taxon>Phyllobacteriaceae</taxon>
        <taxon>Aquibium</taxon>
    </lineage>
</organism>
<comment type="subunit">
    <text evidence="7">The complex comprises the extracytoplasmic solute receptor protein and the two transmembrane proteins.</text>
</comment>
<keyword evidence="7" id="KW-0813">Transport</keyword>
<keyword evidence="6 7" id="KW-0472">Membrane</keyword>
<dbReference type="GO" id="GO:0005886">
    <property type="term" value="C:plasma membrane"/>
    <property type="evidence" value="ECO:0007669"/>
    <property type="project" value="UniProtKB-SubCell"/>
</dbReference>
<dbReference type="NCBIfam" id="TIGR00786">
    <property type="entry name" value="dctM"/>
    <property type="match status" value="1"/>
</dbReference>
<dbReference type="PANTHER" id="PTHR33362:SF5">
    <property type="entry name" value="C4-DICARBOXYLATE TRAP TRANSPORTER LARGE PERMEASE PROTEIN DCTM"/>
    <property type="match status" value="1"/>
</dbReference>
<name>A0A1L3SYZ0_9HYPH</name>
<feature type="domain" description="TRAP C4-dicarboxylate transport system permease DctM subunit" evidence="8">
    <location>
        <begin position="10"/>
        <end position="416"/>
    </location>
</feature>
<feature type="transmembrane region" description="Helical" evidence="7">
    <location>
        <begin position="240"/>
        <end position="260"/>
    </location>
</feature>
<evidence type="ECO:0000259" key="8">
    <source>
        <dbReference type="Pfam" id="PF06808"/>
    </source>
</evidence>
<feature type="transmembrane region" description="Helical" evidence="7">
    <location>
        <begin position="214"/>
        <end position="234"/>
    </location>
</feature>
<evidence type="ECO:0000313" key="9">
    <source>
        <dbReference type="EMBL" id="APH74600.1"/>
    </source>
</evidence>
<feature type="transmembrane region" description="Helical" evidence="7">
    <location>
        <begin position="332"/>
        <end position="351"/>
    </location>
</feature>
<protein>
    <recommendedName>
        <fullName evidence="7">TRAP transporter large permease protein</fullName>
    </recommendedName>
</protein>
<reference evidence="10" key="1">
    <citation type="submission" date="2016-11" db="EMBL/GenBank/DDBJ databases">
        <title>Mesorhizobium oceanicum sp. nov., isolated from deep seawater in South China Sea.</title>
        <authorList>
            <person name="Fu G.-Y."/>
        </authorList>
    </citation>
    <scope>NUCLEOTIDE SEQUENCE [LARGE SCALE GENOMIC DNA]</scope>
    <source>
        <strain evidence="10">B7</strain>
    </source>
</reference>
<evidence type="ECO:0000313" key="10">
    <source>
        <dbReference type="Proteomes" id="UP000182840"/>
    </source>
</evidence>
<dbReference type="STRING" id="1670800.BSQ44_13810"/>
<evidence type="ECO:0000256" key="2">
    <source>
        <dbReference type="ARBA" id="ARBA00022475"/>
    </source>
</evidence>
<feature type="transmembrane region" description="Helical" evidence="7">
    <location>
        <begin position="267"/>
        <end position="287"/>
    </location>
</feature>
<gene>
    <name evidence="9" type="ORF">BSQ44_13810</name>
</gene>